<sequence>MAVMETGSSCNRSQWRLESACRRMELCHCCIWKSFLFFQMNEEVNPNLEVAIKKKSPFITLGAETSKCHKREFLNEELVSEGEKYPLKILPARSQMGCPY</sequence>
<name>A0AC59YBG4_RANTA</name>
<evidence type="ECO:0000313" key="1">
    <source>
        <dbReference type="EMBL" id="CAM9547383.1"/>
    </source>
</evidence>
<evidence type="ECO:0000313" key="2">
    <source>
        <dbReference type="Proteomes" id="UP001162501"/>
    </source>
</evidence>
<dbReference type="Proteomes" id="UP001162501">
    <property type="component" value="Chromosome 12"/>
</dbReference>
<accession>A0AC59YBG4</accession>
<reference evidence="1" key="1">
    <citation type="submission" date="2023-05" db="EMBL/GenBank/DDBJ databases">
        <authorList>
            <consortium name="ELIXIR-Norway"/>
        </authorList>
    </citation>
    <scope>NUCLEOTIDE SEQUENCE</scope>
</reference>
<protein>
    <submittedName>
        <fullName evidence="1">Uncharacterized protein</fullName>
    </submittedName>
</protein>
<proteinExistence type="predicted"/>
<gene>
    <name evidence="1" type="ORF">MRATA1EN22A_LOCUS4058</name>
</gene>
<dbReference type="EMBL" id="OX596096">
    <property type="protein sequence ID" value="CAM9547383.1"/>
    <property type="molecule type" value="Genomic_DNA"/>
</dbReference>
<organism evidence="1 2">
    <name type="scientific">Rangifer tarandus platyrhynchus</name>
    <name type="common">Svalbard reindeer</name>
    <dbReference type="NCBI Taxonomy" id="3082113"/>
    <lineage>
        <taxon>Eukaryota</taxon>
        <taxon>Metazoa</taxon>
        <taxon>Chordata</taxon>
        <taxon>Craniata</taxon>
        <taxon>Vertebrata</taxon>
        <taxon>Euteleostomi</taxon>
        <taxon>Mammalia</taxon>
        <taxon>Eutheria</taxon>
        <taxon>Laurasiatheria</taxon>
        <taxon>Artiodactyla</taxon>
        <taxon>Ruminantia</taxon>
        <taxon>Pecora</taxon>
        <taxon>Cervidae</taxon>
        <taxon>Odocoileinae</taxon>
        <taxon>Rangifer</taxon>
    </lineage>
</organism>
<reference evidence="1" key="2">
    <citation type="submission" date="2025-03" db="EMBL/GenBank/DDBJ databases">
        <authorList>
            <consortium name="ELIXIR-Norway"/>
            <consortium name="Elixir Norway"/>
        </authorList>
    </citation>
    <scope>NUCLEOTIDE SEQUENCE</scope>
</reference>